<dbReference type="OrthoDB" id="713928at2"/>
<evidence type="ECO:0008006" key="4">
    <source>
        <dbReference type="Google" id="ProtNLM"/>
    </source>
</evidence>
<organism evidence="2 3">
    <name type="scientific">Roseivirga echinicomitans</name>
    <dbReference type="NCBI Taxonomy" id="296218"/>
    <lineage>
        <taxon>Bacteria</taxon>
        <taxon>Pseudomonadati</taxon>
        <taxon>Bacteroidota</taxon>
        <taxon>Cytophagia</taxon>
        <taxon>Cytophagales</taxon>
        <taxon>Roseivirgaceae</taxon>
        <taxon>Roseivirga</taxon>
    </lineage>
</organism>
<dbReference type="RefSeq" id="WP_068419243.1">
    <property type="nucleotide sequence ID" value="NZ_LRDB01000053.1"/>
</dbReference>
<keyword evidence="3" id="KW-1185">Reference proteome</keyword>
<gene>
    <name evidence="2" type="ORF">AWN68_12415</name>
</gene>
<feature type="transmembrane region" description="Helical" evidence="1">
    <location>
        <begin position="23"/>
        <end position="40"/>
    </location>
</feature>
<reference evidence="2 3" key="1">
    <citation type="submission" date="2016-01" db="EMBL/GenBank/DDBJ databases">
        <title>Genome sequencing of Roseivirga echinicomitans KMM 6058.</title>
        <authorList>
            <person name="Selvaratnam C."/>
            <person name="Thevarajoo S."/>
            <person name="Goh K.M."/>
            <person name="Ee R."/>
            <person name="Chan K.-G."/>
            <person name="Chong C.S."/>
        </authorList>
    </citation>
    <scope>NUCLEOTIDE SEQUENCE [LARGE SCALE GENOMIC DNA]</scope>
    <source>
        <strain evidence="2 3">KMM 6058</strain>
    </source>
</reference>
<evidence type="ECO:0000313" key="2">
    <source>
        <dbReference type="EMBL" id="KYG71542.1"/>
    </source>
</evidence>
<keyword evidence="1" id="KW-1133">Transmembrane helix</keyword>
<dbReference type="Proteomes" id="UP000075615">
    <property type="component" value="Unassembled WGS sequence"/>
</dbReference>
<name>A0A150WZ25_9BACT</name>
<evidence type="ECO:0000256" key="1">
    <source>
        <dbReference type="SAM" id="Phobius"/>
    </source>
</evidence>
<sequence length="70" mass="8105">MKQEELTGSTDGKLLQEQKKKKSNKISTFIIGMLIGVSVYSAIENGFEFFTFFPLIIAYFFFRQQKKDQA</sequence>
<accession>A0A150WZ25</accession>
<evidence type="ECO:0000313" key="3">
    <source>
        <dbReference type="Proteomes" id="UP000075615"/>
    </source>
</evidence>
<proteinExistence type="predicted"/>
<protein>
    <recommendedName>
        <fullName evidence="4">FUSC family protein</fullName>
    </recommendedName>
</protein>
<comment type="caution">
    <text evidence="2">The sequence shown here is derived from an EMBL/GenBank/DDBJ whole genome shotgun (WGS) entry which is preliminary data.</text>
</comment>
<dbReference type="EMBL" id="LRDB01000053">
    <property type="protein sequence ID" value="KYG71542.1"/>
    <property type="molecule type" value="Genomic_DNA"/>
</dbReference>
<keyword evidence="1" id="KW-0812">Transmembrane</keyword>
<dbReference type="AlphaFoldDB" id="A0A150WZ25"/>
<feature type="transmembrane region" description="Helical" evidence="1">
    <location>
        <begin position="46"/>
        <end position="62"/>
    </location>
</feature>
<keyword evidence="1" id="KW-0472">Membrane</keyword>